<feature type="compositionally biased region" description="Polar residues" evidence="1">
    <location>
        <begin position="315"/>
        <end position="327"/>
    </location>
</feature>
<evidence type="ECO:0000313" key="3">
    <source>
        <dbReference type="EMBL" id="HFM99525.1"/>
    </source>
</evidence>
<evidence type="ECO:0008006" key="4">
    <source>
        <dbReference type="Google" id="ProtNLM"/>
    </source>
</evidence>
<organism evidence="3">
    <name type="scientific">Oscillatoriales cyanobacterium SpSt-418</name>
    <dbReference type="NCBI Taxonomy" id="2282169"/>
    <lineage>
        <taxon>Bacteria</taxon>
        <taxon>Bacillati</taxon>
        <taxon>Cyanobacteriota</taxon>
        <taxon>Cyanophyceae</taxon>
        <taxon>Oscillatoriophycideae</taxon>
        <taxon>Oscillatoriales</taxon>
    </lineage>
</organism>
<feature type="transmembrane region" description="Helical" evidence="2">
    <location>
        <begin position="115"/>
        <end position="133"/>
    </location>
</feature>
<evidence type="ECO:0000256" key="1">
    <source>
        <dbReference type="SAM" id="MobiDB-lite"/>
    </source>
</evidence>
<sequence>MELITRFFATIGIWDFIQAVLKSIQDLFPKTYDSWQALVWFSLYSWLMAALAVDPWVEIFISSCAWLFLIPGVHWAMYKEKFLKESLTWGGIFIGPWITGALVCTFLFGSLTGRLTEAAFILWPPISAIIASLPKFVKAGPTYGFPDPPVRQDLMILFLVNLLMSCWIQFYFLTQEWLVEYPTLVEQNFQESAFVVRLFDGDGDRRVTSRGSRIIDEAAKVLDRNVTNLTWSETELWLRDLDQRLNVVQTGALDKLPGATENNLWTIQARVLPGTEYDVQLWSVWNGPSTTGIGYYFTKTCQIRKRLRPPLSGLNPFQRSPERNQPITPEGISRTIDNAVVARVTCGQTSDRMDGQPASATTR</sequence>
<accession>A0A7C3KGP2</accession>
<reference evidence="3" key="1">
    <citation type="journal article" date="2020" name="mSystems">
        <title>Genome- and Community-Level Interaction Insights into Carbon Utilization and Element Cycling Functions of Hydrothermarchaeota in Hydrothermal Sediment.</title>
        <authorList>
            <person name="Zhou Z."/>
            <person name="Liu Y."/>
            <person name="Xu W."/>
            <person name="Pan J."/>
            <person name="Luo Z.H."/>
            <person name="Li M."/>
        </authorList>
    </citation>
    <scope>NUCLEOTIDE SEQUENCE [LARGE SCALE GENOMIC DNA]</scope>
    <source>
        <strain evidence="3">SpSt-418</strain>
    </source>
</reference>
<dbReference type="InterPro" id="IPR020360">
    <property type="entry name" value="Uncharacterised_alr2393"/>
</dbReference>
<feature type="transmembrane region" description="Helical" evidence="2">
    <location>
        <begin position="154"/>
        <end position="173"/>
    </location>
</feature>
<dbReference type="Pfam" id="PF17310">
    <property type="entry name" value="DUF5357"/>
    <property type="match status" value="1"/>
</dbReference>
<name>A0A7C3KGP2_9CYAN</name>
<keyword evidence="2" id="KW-0812">Transmembrane</keyword>
<dbReference type="AlphaFoldDB" id="A0A7C3KGP2"/>
<comment type="caution">
    <text evidence="3">The sequence shown here is derived from an EMBL/GenBank/DDBJ whole genome shotgun (WGS) entry which is preliminary data.</text>
</comment>
<gene>
    <name evidence="3" type="ORF">ENR64_17530</name>
</gene>
<feature type="transmembrane region" description="Helical" evidence="2">
    <location>
        <begin position="89"/>
        <end position="109"/>
    </location>
</feature>
<feature type="region of interest" description="Disordered" evidence="1">
    <location>
        <begin position="312"/>
        <end position="331"/>
    </location>
</feature>
<dbReference type="EMBL" id="DSRU01000253">
    <property type="protein sequence ID" value="HFM99525.1"/>
    <property type="molecule type" value="Genomic_DNA"/>
</dbReference>
<feature type="transmembrane region" description="Helical" evidence="2">
    <location>
        <begin position="59"/>
        <end position="77"/>
    </location>
</feature>
<keyword evidence="2" id="KW-0472">Membrane</keyword>
<evidence type="ECO:0000256" key="2">
    <source>
        <dbReference type="SAM" id="Phobius"/>
    </source>
</evidence>
<proteinExistence type="predicted"/>
<protein>
    <recommendedName>
        <fullName evidence="4">DUF5357 domain-containing protein</fullName>
    </recommendedName>
</protein>
<keyword evidence="2" id="KW-1133">Transmembrane helix</keyword>